<dbReference type="RefSeq" id="WP_285321622.1">
    <property type="nucleotide sequence ID" value="NZ_JASPDQ010000020.1"/>
</dbReference>
<gene>
    <name evidence="1" type="ORF">QP858_08100</name>
</gene>
<dbReference type="Proteomes" id="UP001225576">
    <property type="component" value="Unassembled WGS sequence"/>
</dbReference>
<dbReference type="EMBL" id="JASPDQ010000020">
    <property type="protein sequence ID" value="MDK8602416.1"/>
    <property type="molecule type" value="Genomic_DNA"/>
</dbReference>
<reference evidence="1" key="1">
    <citation type="submission" date="2023-05" db="EMBL/GenBank/DDBJ databases">
        <title>Genomic Catalog of Human Bladder Bacteria.</title>
        <authorList>
            <person name="Du J."/>
        </authorList>
    </citation>
    <scope>NUCLEOTIDE SEQUENCE</scope>
    <source>
        <strain evidence="1">UMB1304A</strain>
    </source>
</reference>
<proteinExistence type="predicted"/>
<sequence length="134" mass="14701">MHAWDPEDTAHRAGVPIHTVTLPGQLAGCTDGNQVWVDRRLTTVERRCTIGHELVHVWAGHTGHQPPKVESWVRRHTAHLLLRGCDVHGALRSEPTLWDAAESLVVTVPVLLDQLHSHIGPAGPITSGGSSWNY</sequence>
<organism evidence="1 2">
    <name type="scientific">Trueperella bernardiae</name>
    <dbReference type="NCBI Taxonomy" id="59561"/>
    <lineage>
        <taxon>Bacteria</taxon>
        <taxon>Bacillati</taxon>
        <taxon>Actinomycetota</taxon>
        <taxon>Actinomycetes</taxon>
        <taxon>Actinomycetales</taxon>
        <taxon>Actinomycetaceae</taxon>
        <taxon>Trueperella</taxon>
    </lineage>
</organism>
<protein>
    <recommendedName>
        <fullName evidence="3">IrrE N-terminal-like domain-containing protein</fullName>
    </recommendedName>
</protein>
<evidence type="ECO:0008006" key="3">
    <source>
        <dbReference type="Google" id="ProtNLM"/>
    </source>
</evidence>
<evidence type="ECO:0000313" key="1">
    <source>
        <dbReference type="EMBL" id="MDK8602416.1"/>
    </source>
</evidence>
<dbReference type="AlphaFoldDB" id="A0AAW6ZEM4"/>
<evidence type="ECO:0000313" key="2">
    <source>
        <dbReference type="Proteomes" id="UP001225576"/>
    </source>
</evidence>
<accession>A0AAW6ZEM4</accession>
<comment type="caution">
    <text evidence="1">The sequence shown here is derived from an EMBL/GenBank/DDBJ whole genome shotgun (WGS) entry which is preliminary data.</text>
</comment>
<name>A0AAW6ZEM4_9ACTO</name>